<gene>
    <name evidence="7" type="ORF">RGQ30_07720</name>
</gene>
<comment type="similarity">
    <text evidence="2">Belongs to the RecX family.</text>
</comment>
<evidence type="ECO:0000313" key="8">
    <source>
        <dbReference type="Proteomes" id="UP001329151"/>
    </source>
</evidence>
<dbReference type="GO" id="GO:0005737">
    <property type="term" value="C:cytoplasm"/>
    <property type="evidence" value="ECO:0007669"/>
    <property type="project" value="UniProtKB-SubCell"/>
</dbReference>
<keyword evidence="8" id="KW-1185">Reference proteome</keyword>
<feature type="compositionally biased region" description="Low complexity" evidence="5">
    <location>
        <begin position="1"/>
        <end position="15"/>
    </location>
</feature>
<dbReference type="KEGG" id="lto:RGQ30_07720"/>
<evidence type="ECO:0000259" key="6">
    <source>
        <dbReference type="Pfam" id="PF21982"/>
    </source>
</evidence>
<dbReference type="AlphaFoldDB" id="A0AA86MCU1"/>
<feature type="domain" description="RecX first three-helical" evidence="6">
    <location>
        <begin position="24"/>
        <end position="61"/>
    </location>
</feature>
<dbReference type="PANTHER" id="PTHR33602:SF1">
    <property type="entry name" value="REGULATORY PROTEIN RECX FAMILY PROTEIN"/>
    <property type="match status" value="1"/>
</dbReference>
<name>A0AA86MCU1_9BURK</name>
<evidence type="ECO:0000256" key="3">
    <source>
        <dbReference type="ARBA" id="ARBA00018111"/>
    </source>
</evidence>
<comment type="subcellular location">
    <subcellularLocation>
        <location evidence="1">Cytoplasm</location>
    </subcellularLocation>
</comment>
<evidence type="ECO:0000256" key="2">
    <source>
        <dbReference type="ARBA" id="ARBA00009695"/>
    </source>
</evidence>
<dbReference type="InterPro" id="IPR003783">
    <property type="entry name" value="Regulatory_RecX"/>
</dbReference>
<evidence type="ECO:0000256" key="5">
    <source>
        <dbReference type="SAM" id="MobiDB-lite"/>
    </source>
</evidence>
<organism evidence="7 8">
    <name type="scientific">Limnobacter thiooxidans</name>
    <dbReference type="NCBI Taxonomy" id="131080"/>
    <lineage>
        <taxon>Bacteria</taxon>
        <taxon>Pseudomonadati</taxon>
        <taxon>Pseudomonadota</taxon>
        <taxon>Betaproteobacteria</taxon>
        <taxon>Burkholderiales</taxon>
        <taxon>Burkholderiaceae</taxon>
        <taxon>Limnobacter</taxon>
    </lineage>
</organism>
<feature type="region of interest" description="Disordered" evidence="5">
    <location>
        <begin position="1"/>
        <end position="39"/>
    </location>
</feature>
<sequence>MKSKTASNSSSSATKGPKKPLGSAKSKAVSLLARREHSQSELRAKLLQRGYSTDEVEQAIQWANSHQFQSDERFKLSLFRRRAPTFGDRAISAELGQHGLGDLKSMEPAQENDIPLESEEDRAYDWIKRRQHAGLQQLFGEETCSTPQDEMALKAKVFRGLSSRGFEFGNIDRAWRRILAEFKSNA</sequence>
<dbReference type="PANTHER" id="PTHR33602">
    <property type="entry name" value="REGULATORY PROTEIN RECX FAMILY PROTEIN"/>
    <property type="match status" value="1"/>
</dbReference>
<dbReference type="InterPro" id="IPR036388">
    <property type="entry name" value="WH-like_DNA-bd_sf"/>
</dbReference>
<evidence type="ECO:0000256" key="1">
    <source>
        <dbReference type="ARBA" id="ARBA00004496"/>
    </source>
</evidence>
<protein>
    <recommendedName>
        <fullName evidence="3">Regulatory protein RecX</fullName>
    </recommendedName>
</protein>
<accession>A0AA86MCU1</accession>
<dbReference type="RefSeq" id="WP_338284759.1">
    <property type="nucleotide sequence ID" value="NZ_AP028947.1"/>
</dbReference>
<dbReference type="EMBL" id="AP028947">
    <property type="protein sequence ID" value="BET25271.1"/>
    <property type="molecule type" value="Genomic_DNA"/>
</dbReference>
<dbReference type="InterPro" id="IPR053926">
    <property type="entry name" value="RecX_HTH_1st"/>
</dbReference>
<evidence type="ECO:0000256" key="4">
    <source>
        <dbReference type="ARBA" id="ARBA00022490"/>
    </source>
</evidence>
<evidence type="ECO:0000313" key="7">
    <source>
        <dbReference type="EMBL" id="BET25271.1"/>
    </source>
</evidence>
<dbReference type="GO" id="GO:0006282">
    <property type="term" value="P:regulation of DNA repair"/>
    <property type="evidence" value="ECO:0007669"/>
    <property type="project" value="InterPro"/>
</dbReference>
<dbReference type="Pfam" id="PF21982">
    <property type="entry name" value="RecX_HTH1"/>
    <property type="match status" value="1"/>
</dbReference>
<keyword evidence="4" id="KW-0963">Cytoplasm</keyword>
<proteinExistence type="inferred from homology"/>
<reference evidence="7 8" key="1">
    <citation type="submission" date="2023-10" db="EMBL/GenBank/DDBJ databases">
        <title>Complete Genome Sequence of Limnobacter thiooxidans CS-K2T, Isolated from freshwater lake sediments in Bavaria, Germany.</title>
        <authorList>
            <person name="Naruki M."/>
            <person name="Watanabe A."/>
            <person name="Warashina T."/>
            <person name="Morita T."/>
            <person name="Arakawa K."/>
        </authorList>
    </citation>
    <scope>NUCLEOTIDE SEQUENCE [LARGE SCALE GENOMIC DNA]</scope>
    <source>
        <strain evidence="7 8">CS-K2</strain>
    </source>
</reference>
<dbReference type="Gene3D" id="1.10.10.10">
    <property type="entry name" value="Winged helix-like DNA-binding domain superfamily/Winged helix DNA-binding domain"/>
    <property type="match status" value="1"/>
</dbReference>
<dbReference type="Proteomes" id="UP001329151">
    <property type="component" value="Chromosome"/>
</dbReference>